<dbReference type="AlphaFoldDB" id="A0A4R5AFX4"/>
<name>A0A4R5AFX4_9ACTN</name>
<keyword evidence="3" id="KW-1185">Reference proteome</keyword>
<comment type="caution">
    <text evidence="2">The sequence shown here is derived from an EMBL/GenBank/DDBJ whole genome shotgun (WGS) entry which is preliminary data.</text>
</comment>
<dbReference type="Proteomes" id="UP000295217">
    <property type="component" value="Unassembled WGS sequence"/>
</dbReference>
<dbReference type="RefSeq" id="WP_132103066.1">
    <property type="nucleotide sequence ID" value="NZ_SMLB01000010.1"/>
</dbReference>
<dbReference type="OrthoDB" id="3828539at2"/>
<accession>A0A4R5AFX4</accession>
<protein>
    <submittedName>
        <fullName evidence="2">Uncharacterized protein</fullName>
    </submittedName>
</protein>
<evidence type="ECO:0000313" key="2">
    <source>
        <dbReference type="EMBL" id="TDD70256.1"/>
    </source>
</evidence>
<evidence type="ECO:0000313" key="3">
    <source>
        <dbReference type="Proteomes" id="UP000295217"/>
    </source>
</evidence>
<sequence length="77" mass="8730">MTVTRTRFTERRAPCGKLRGGEHYETRDDQGLTSDQMLFDCGCKVSREEYHDGSVEHIAVRHDGRLVSHETIGEHGA</sequence>
<gene>
    <name evidence="2" type="ORF">E1262_10450</name>
</gene>
<dbReference type="EMBL" id="SMLB01000010">
    <property type="protein sequence ID" value="TDD70256.1"/>
    <property type="molecule type" value="Genomic_DNA"/>
</dbReference>
<organism evidence="2 3">
    <name type="scientific">Jiangella aurantiaca</name>
    <dbReference type="NCBI Taxonomy" id="2530373"/>
    <lineage>
        <taxon>Bacteria</taxon>
        <taxon>Bacillati</taxon>
        <taxon>Actinomycetota</taxon>
        <taxon>Actinomycetes</taxon>
        <taxon>Jiangellales</taxon>
        <taxon>Jiangellaceae</taxon>
        <taxon>Jiangella</taxon>
    </lineage>
</organism>
<feature type="region of interest" description="Disordered" evidence="1">
    <location>
        <begin position="1"/>
        <end position="29"/>
    </location>
</feature>
<proteinExistence type="predicted"/>
<feature type="compositionally biased region" description="Basic and acidic residues" evidence="1">
    <location>
        <begin position="7"/>
        <end position="29"/>
    </location>
</feature>
<evidence type="ECO:0000256" key="1">
    <source>
        <dbReference type="SAM" id="MobiDB-lite"/>
    </source>
</evidence>
<reference evidence="2 3" key="1">
    <citation type="submission" date="2019-02" db="EMBL/GenBank/DDBJ databases">
        <title>Draft genome sequences of novel Actinobacteria.</title>
        <authorList>
            <person name="Sahin N."/>
            <person name="Ay H."/>
            <person name="Saygin H."/>
        </authorList>
    </citation>
    <scope>NUCLEOTIDE SEQUENCE [LARGE SCALE GENOMIC DNA]</scope>
    <source>
        <strain evidence="2 3">8K307</strain>
    </source>
</reference>